<proteinExistence type="predicted"/>
<evidence type="ECO:0000313" key="1">
    <source>
        <dbReference type="EMBL" id="QEE24560.1"/>
    </source>
</evidence>
<dbReference type="EMBL" id="CP042807">
    <property type="protein sequence ID" value="QEE24560.1"/>
    <property type="molecule type" value="Genomic_DNA"/>
</dbReference>
<sequence>MNPQIDTARLDEVRAIALQSGGHTAIGEGMCVMEAVSYVAGEPWSDAPACACPVIGAFMRSWNDSLPDDKRTELLRPLITRLVGSKSTPEVEGRRATMACDWLVRMYTPAWLRLAGLTAQADALAGLPEITDFANTPSIKPAIEAARRDAAAAWAAARAAARAAAEDAAEAAARAAAGDAAGDAAGAAAWAAARAAARDAARAAAWAAAGDAAGAAAKAKLAPIVTELQASALQLVERMLSAEVA</sequence>
<reference evidence="1 2" key="1">
    <citation type="submission" date="2019-08" db="EMBL/GenBank/DDBJ databases">
        <title>Complete genome sequence of Rhodanobacter glycinis strain T01E-68 isolated from tomato root.</title>
        <authorList>
            <person name="Weon H.-Y."/>
            <person name="Lee S.A."/>
        </authorList>
    </citation>
    <scope>NUCLEOTIDE SEQUENCE [LARGE SCALE GENOMIC DNA]</scope>
    <source>
        <strain evidence="1 2">T01E-68</strain>
    </source>
</reference>
<evidence type="ECO:0000313" key="2">
    <source>
        <dbReference type="Proteomes" id="UP000321807"/>
    </source>
</evidence>
<dbReference type="KEGG" id="rgl:CS053_08620"/>
<dbReference type="RefSeq" id="WP_147627152.1">
    <property type="nucleotide sequence ID" value="NZ_CP042807.1"/>
</dbReference>
<dbReference type="AlphaFoldDB" id="A0A5B9E213"/>
<gene>
    <name evidence="1" type="ORF">CS053_08620</name>
</gene>
<protein>
    <submittedName>
        <fullName evidence="1">Uncharacterized protein</fullName>
    </submittedName>
</protein>
<dbReference type="Proteomes" id="UP000321807">
    <property type="component" value="Chromosome"/>
</dbReference>
<organism evidence="1 2">
    <name type="scientific">Rhodanobacter glycinis</name>
    <dbReference type="NCBI Taxonomy" id="582702"/>
    <lineage>
        <taxon>Bacteria</taxon>
        <taxon>Pseudomonadati</taxon>
        <taxon>Pseudomonadota</taxon>
        <taxon>Gammaproteobacteria</taxon>
        <taxon>Lysobacterales</taxon>
        <taxon>Rhodanobacteraceae</taxon>
        <taxon>Rhodanobacter</taxon>
    </lineage>
</organism>
<accession>A0A5B9E213</accession>
<name>A0A5B9E213_9GAMM</name>